<dbReference type="GO" id="GO:0046052">
    <property type="term" value="P:UTP catabolic process"/>
    <property type="evidence" value="ECO:0007669"/>
    <property type="project" value="TreeGrafter"/>
</dbReference>
<proteinExistence type="predicted"/>
<dbReference type="InterPro" id="IPR004518">
    <property type="entry name" value="MazG-like_dom"/>
</dbReference>
<name>A0A382SRZ4_9ZZZZ</name>
<feature type="domain" description="NTP pyrophosphohydrolase MazG-like" evidence="1">
    <location>
        <begin position="37"/>
        <end position="100"/>
    </location>
</feature>
<dbReference type="SUPFAM" id="SSF101386">
    <property type="entry name" value="all-alpha NTP pyrophosphatases"/>
    <property type="match status" value="1"/>
</dbReference>
<dbReference type="Gene3D" id="1.10.287.1080">
    <property type="entry name" value="MazG-like"/>
    <property type="match status" value="1"/>
</dbReference>
<dbReference type="InterPro" id="IPR011551">
    <property type="entry name" value="NTP_PyrPHydrolase_MazG"/>
</dbReference>
<dbReference type="GO" id="GO:0046081">
    <property type="term" value="P:dUTP catabolic process"/>
    <property type="evidence" value="ECO:0007669"/>
    <property type="project" value="TreeGrafter"/>
</dbReference>
<sequence length="134" mass="15634">MIKNLLDDIADDIPAIERALKLQKKAASVGFDWKNSKDIIKKIEEELAEIQDALNNKLSPDNLSEELGDLIFSCINLARHYQIDPEVALNKTNNKFIKRFNYIEYSLRKRNKLILDISLEEMDRLWEEAKKDTI</sequence>
<dbReference type="GO" id="GO:0006203">
    <property type="term" value="P:dGTP catabolic process"/>
    <property type="evidence" value="ECO:0007669"/>
    <property type="project" value="TreeGrafter"/>
</dbReference>
<protein>
    <recommendedName>
        <fullName evidence="1">NTP pyrophosphohydrolase MazG-like domain-containing protein</fullName>
    </recommendedName>
</protein>
<organism evidence="2">
    <name type="scientific">marine metagenome</name>
    <dbReference type="NCBI Taxonomy" id="408172"/>
    <lineage>
        <taxon>unclassified sequences</taxon>
        <taxon>metagenomes</taxon>
        <taxon>ecological metagenomes</taxon>
    </lineage>
</organism>
<dbReference type="EMBL" id="UINC01130526">
    <property type="protein sequence ID" value="SVD11651.1"/>
    <property type="molecule type" value="Genomic_DNA"/>
</dbReference>
<dbReference type="Pfam" id="PF03819">
    <property type="entry name" value="MazG"/>
    <property type="match status" value="1"/>
</dbReference>
<gene>
    <name evidence="2" type="ORF">METZ01_LOCUS364505</name>
</gene>
<dbReference type="AlphaFoldDB" id="A0A382SRZ4"/>
<reference evidence="2" key="1">
    <citation type="submission" date="2018-05" db="EMBL/GenBank/DDBJ databases">
        <authorList>
            <person name="Lanie J.A."/>
            <person name="Ng W.-L."/>
            <person name="Kazmierczak K.M."/>
            <person name="Andrzejewski T.M."/>
            <person name="Davidsen T.M."/>
            <person name="Wayne K.J."/>
            <person name="Tettelin H."/>
            <person name="Glass J.I."/>
            <person name="Rusch D."/>
            <person name="Podicherti R."/>
            <person name="Tsui H.-C.T."/>
            <person name="Winkler M.E."/>
        </authorList>
    </citation>
    <scope>NUCLEOTIDE SEQUENCE</scope>
</reference>
<dbReference type="GO" id="GO:0047429">
    <property type="term" value="F:nucleoside triphosphate diphosphatase activity"/>
    <property type="evidence" value="ECO:0007669"/>
    <property type="project" value="InterPro"/>
</dbReference>
<dbReference type="FunFam" id="1.10.287.1080:FF:000003">
    <property type="entry name" value="Nucleoside triphosphate pyrophosphohydrolase"/>
    <property type="match status" value="1"/>
</dbReference>
<dbReference type="GO" id="GO:0046061">
    <property type="term" value="P:dATP catabolic process"/>
    <property type="evidence" value="ECO:0007669"/>
    <property type="project" value="TreeGrafter"/>
</dbReference>
<evidence type="ECO:0000259" key="1">
    <source>
        <dbReference type="Pfam" id="PF03819"/>
    </source>
</evidence>
<dbReference type="GO" id="GO:0046076">
    <property type="term" value="P:dTTP catabolic process"/>
    <property type="evidence" value="ECO:0007669"/>
    <property type="project" value="TreeGrafter"/>
</dbReference>
<dbReference type="PANTHER" id="PTHR30522:SF0">
    <property type="entry name" value="NUCLEOSIDE TRIPHOSPHATE PYROPHOSPHOHYDROLASE"/>
    <property type="match status" value="1"/>
</dbReference>
<dbReference type="GO" id="GO:0046047">
    <property type="term" value="P:TTP catabolic process"/>
    <property type="evidence" value="ECO:0007669"/>
    <property type="project" value="TreeGrafter"/>
</dbReference>
<evidence type="ECO:0000313" key="2">
    <source>
        <dbReference type="EMBL" id="SVD11651.1"/>
    </source>
</evidence>
<dbReference type="PANTHER" id="PTHR30522">
    <property type="entry name" value="NUCLEOSIDE TRIPHOSPHATE PYROPHOSPHOHYDROLASE"/>
    <property type="match status" value="1"/>
</dbReference>
<dbReference type="CDD" id="cd11529">
    <property type="entry name" value="NTP-PPase_MazG_Cterm"/>
    <property type="match status" value="1"/>
</dbReference>
<accession>A0A382SRZ4</accession>
<dbReference type="InterPro" id="IPR048011">
    <property type="entry name" value="NTP-PPase_MazG-like_C"/>
</dbReference>